<evidence type="ECO:0000259" key="3">
    <source>
        <dbReference type="SMART" id="SM00824"/>
    </source>
</evidence>
<evidence type="ECO:0000256" key="2">
    <source>
        <dbReference type="ARBA" id="ARBA00022801"/>
    </source>
</evidence>
<organism evidence="4 5">
    <name type="scientific">Micromonospora inyonensis</name>
    <dbReference type="NCBI Taxonomy" id="47866"/>
    <lineage>
        <taxon>Bacteria</taxon>
        <taxon>Bacillati</taxon>
        <taxon>Actinomycetota</taxon>
        <taxon>Actinomycetes</taxon>
        <taxon>Micromonosporales</taxon>
        <taxon>Micromonosporaceae</taxon>
        <taxon>Micromonospora</taxon>
    </lineage>
</organism>
<dbReference type="InterPro" id="IPR012223">
    <property type="entry name" value="TEII"/>
</dbReference>
<dbReference type="InterPro" id="IPR001031">
    <property type="entry name" value="Thioesterase"/>
</dbReference>
<dbReference type="Proteomes" id="UP000198906">
    <property type="component" value="Unassembled WGS sequence"/>
</dbReference>
<dbReference type="InterPro" id="IPR020802">
    <property type="entry name" value="TesA-like"/>
</dbReference>
<protein>
    <submittedName>
        <fullName evidence="4">Surfactin synthase thioesterase subunit</fullName>
    </submittedName>
</protein>
<dbReference type="AlphaFoldDB" id="A0A1C6S7D6"/>
<dbReference type="GO" id="GO:0008610">
    <property type="term" value="P:lipid biosynthetic process"/>
    <property type="evidence" value="ECO:0007669"/>
    <property type="project" value="TreeGrafter"/>
</dbReference>
<dbReference type="STRING" id="47866.GA0074694_4196"/>
<accession>A0A1C6S7D6</accession>
<name>A0A1C6S7D6_9ACTN</name>
<keyword evidence="5" id="KW-1185">Reference proteome</keyword>
<keyword evidence="2" id="KW-0378">Hydrolase</keyword>
<feature type="domain" description="Thioesterase TesA-like" evidence="3">
    <location>
        <begin position="21"/>
        <end position="252"/>
    </location>
</feature>
<dbReference type="GO" id="GO:0016787">
    <property type="term" value="F:hydrolase activity"/>
    <property type="evidence" value="ECO:0007669"/>
    <property type="project" value="UniProtKB-KW"/>
</dbReference>
<dbReference type="SUPFAM" id="SSF53474">
    <property type="entry name" value="alpha/beta-Hydrolases"/>
    <property type="match status" value="1"/>
</dbReference>
<gene>
    <name evidence="4" type="ORF">GA0074694_4196</name>
</gene>
<dbReference type="PANTHER" id="PTHR11487:SF0">
    <property type="entry name" value="S-ACYL FATTY ACID SYNTHASE THIOESTERASE, MEDIUM CHAIN"/>
    <property type="match status" value="1"/>
</dbReference>
<dbReference type="SMART" id="SM00824">
    <property type="entry name" value="PKS_TE"/>
    <property type="match status" value="1"/>
</dbReference>
<comment type="similarity">
    <text evidence="1">Belongs to the thioesterase family.</text>
</comment>
<reference evidence="5" key="1">
    <citation type="submission" date="2016-06" db="EMBL/GenBank/DDBJ databases">
        <authorList>
            <person name="Varghese N."/>
        </authorList>
    </citation>
    <scope>NUCLEOTIDE SEQUENCE [LARGE SCALE GENOMIC DNA]</scope>
    <source>
        <strain evidence="5">DSM 46123</strain>
    </source>
</reference>
<evidence type="ECO:0000313" key="5">
    <source>
        <dbReference type="Proteomes" id="UP000198906"/>
    </source>
</evidence>
<dbReference type="Pfam" id="PF00975">
    <property type="entry name" value="Thioesterase"/>
    <property type="match status" value="1"/>
</dbReference>
<dbReference type="EMBL" id="FMHU01000002">
    <property type="protein sequence ID" value="SCL25353.1"/>
    <property type="molecule type" value="Genomic_DNA"/>
</dbReference>
<sequence>MPTDAAIVRPLDRADAARTVVCLGFAGGGTGAYRPWADVLDSDTDLAIVCYPGREGRYTEPAARTWAELVSDATEAVARAARTPFVLFGHSMGGWVAFDVALRLERRGGPVPDALVVSSCNSPVRGLTDKDRFPRVEDGDEELVEWMRTSGSLPDYILEDDDMRAMAIRLMRADLRVRDTYEPERGARVGVPTQVCYGVDDAVIEPAVADHWGAAAAGDFRMTCLPGGHFYTPRLWRSLPTIFAAWTAASVR</sequence>
<dbReference type="PANTHER" id="PTHR11487">
    <property type="entry name" value="THIOESTERASE"/>
    <property type="match status" value="1"/>
</dbReference>
<dbReference type="RefSeq" id="WP_091463499.1">
    <property type="nucleotide sequence ID" value="NZ_FMHU01000002.1"/>
</dbReference>
<dbReference type="InterPro" id="IPR029058">
    <property type="entry name" value="AB_hydrolase_fold"/>
</dbReference>
<proteinExistence type="inferred from homology"/>
<dbReference type="Gene3D" id="3.40.50.1820">
    <property type="entry name" value="alpha/beta hydrolase"/>
    <property type="match status" value="1"/>
</dbReference>
<evidence type="ECO:0000256" key="1">
    <source>
        <dbReference type="ARBA" id="ARBA00007169"/>
    </source>
</evidence>
<evidence type="ECO:0000313" key="4">
    <source>
        <dbReference type="EMBL" id="SCL25353.1"/>
    </source>
</evidence>